<proteinExistence type="predicted"/>
<name>S5Z894_GEOG3</name>
<dbReference type="EMBL" id="CP006254">
    <property type="protein sequence ID" value="AGT33067.1"/>
    <property type="molecule type" value="Genomic_DNA"/>
</dbReference>
<organism evidence="1 2">
    <name type="scientific">Geobacillus genomosp. 3</name>
    <dbReference type="NCBI Taxonomy" id="1921421"/>
    <lineage>
        <taxon>Bacteria</taxon>
        <taxon>Bacillati</taxon>
        <taxon>Bacillota</taxon>
        <taxon>Bacilli</taxon>
        <taxon>Bacillales</taxon>
        <taxon>Anoxybacillaceae</taxon>
        <taxon>Geobacillus</taxon>
    </lineage>
</organism>
<reference evidence="1 2" key="1">
    <citation type="journal article" date="2014" name="Genome Announc.">
        <title>Complete Genome Sequence of the Thermophilic Polychlorinated Biphenyl Degrader Geobacillus sp. Strain JF8 (NBRC 109937).</title>
        <authorList>
            <person name="Shintani M."/>
            <person name="Ohtsubo Y."/>
            <person name="Fukuda K."/>
            <person name="Hosoyama A."/>
            <person name="Ohji S."/>
            <person name="Yamazoe A."/>
            <person name="Fujita N."/>
            <person name="Nagata Y."/>
            <person name="Tsuda M."/>
            <person name="Hatta T."/>
            <person name="Kimbara K."/>
        </authorList>
    </citation>
    <scope>NUCLEOTIDE SEQUENCE [LARGE SCALE GENOMIC DNA]</scope>
    <source>
        <strain evidence="1 2">JF8</strain>
    </source>
</reference>
<accession>S5Z894</accession>
<dbReference type="PATRIC" id="fig|1345697.3.peg.2768"/>
<keyword evidence="2" id="KW-1185">Reference proteome</keyword>
<protein>
    <submittedName>
        <fullName evidence="1">Uncharacterized protein</fullName>
    </submittedName>
</protein>
<dbReference type="AlphaFoldDB" id="S5Z894"/>
<dbReference type="KEGG" id="gjf:M493_14140"/>
<gene>
    <name evidence="1" type="ORF">M493_14140</name>
</gene>
<evidence type="ECO:0000313" key="2">
    <source>
        <dbReference type="Proteomes" id="UP000015500"/>
    </source>
</evidence>
<evidence type="ECO:0000313" key="1">
    <source>
        <dbReference type="EMBL" id="AGT33067.1"/>
    </source>
</evidence>
<dbReference type="STRING" id="1921421.M493_14140"/>
<sequence>MAGRLGAPQDPSNPFSEAFRPAPAGLDVFPFLM</sequence>
<dbReference type="Proteomes" id="UP000015500">
    <property type="component" value="Chromosome"/>
</dbReference>
<dbReference type="HOGENOM" id="CLU_3382041_0_0_9"/>